<proteinExistence type="predicted"/>
<accession>A0A7V9Z1D9</accession>
<reference evidence="1 2" key="1">
    <citation type="submission" date="2020-07" db="EMBL/GenBank/DDBJ databases">
        <title>Genomic Encyclopedia of Type Strains, Phase IV (KMG-IV): sequencing the most valuable type-strain genomes for metagenomic binning, comparative biology and taxonomic classification.</title>
        <authorList>
            <person name="Goeker M."/>
        </authorList>
    </citation>
    <scope>NUCLEOTIDE SEQUENCE [LARGE SCALE GENOMIC DNA]</scope>
    <source>
        <strain evidence="1 2">DSM 25220</strain>
    </source>
</reference>
<keyword evidence="2" id="KW-1185">Reference proteome</keyword>
<dbReference type="EMBL" id="JACDUU010000006">
    <property type="protein sequence ID" value="MBA2872324.1"/>
    <property type="molecule type" value="Genomic_DNA"/>
</dbReference>
<evidence type="ECO:0000313" key="2">
    <source>
        <dbReference type="Proteomes" id="UP000580891"/>
    </source>
</evidence>
<comment type="caution">
    <text evidence="1">The sequence shown here is derived from an EMBL/GenBank/DDBJ whole genome shotgun (WGS) entry which is preliminary data.</text>
</comment>
<name>A0A7V9Z1D9_9BACL</name>
<dbReference type="AlphaFoldDB" id="A0A7V9Z1D9"/>
<organism evidence="1 2">
    <name type="scientific">[Anoxybacillus] calidus</name>
    <dbReference type="NCBI Taxonomy" id="575178"/>
    <lineage>
        <taxon>Bacteria</taxon>
        <taxon>Bacillati</taxon>
        <taxon>Bacillota</taxon>
        <taxon>Bacilli</taxon>
        <taxon>Bacillales</taxon>
        <taxon>Anoxybacillaceae</taxon>
        <taxon>Paranoxybacillus</taxon>
    </lineage>
</organism>
<dbReference type="Proteomes" id="UP000580891">
    <property type="component" value="Unassembled WGS sequence"/>
</dbReference>
<evidence type="ECO:0000313" key="1">
    <source>
        <dbReference type="EMBL" id="MBA2872324.1"/>
    </source>
</evidence>
<protein>
    <submittedName>
        <fullName evidence="1">Uncharacterized protein</fullName>
    </submittedName>
</protein>
<gene>
    <name evidence="1" type="ORF">HNQ85_002633</name>
</gene>
<sequence length="172" mass="18720">MNGYKPFKVFYFKADYLNDTLVQKTMERASCQRTICSMAAGIGRGRAGSRAGIQETAEEAASSVRFSMSQVGDEVIEKGTGGVAKGTGKKTIENGKDYSTRIDNQVEEIEKMPLPSSISTTFKDANYRTVIIKEDIAVYRAFVGHADAGGTFATTSPVVNRIQTKIRGTMKP</sequence>